<reference evidence="2" key="2">
    <citation type="submission" date="2020-09" db="EMBL/GenBank/DDBJ databases">
        <authorList>
            <person name="Sun Q."/>
            <person name="Ohkuma M."/>
        </authorList>
    </citation>
    <scope>NUCLEOTIDE SEQUENCE</scope>
    <source>
        <strain evidence="2">JCM 4654</strain>
    </source>
</reference>
<evidence type="ECO:0000313" key="3">
    <source>
        <dbReference type="Proteomes" id="UP000608955"/>
    </source>
</evidence>
<evidence type="ECO:0000313" key="2">
    <source>
        <dbReference type="EMBL" id="GHD95178.1"/>
    </source>
</evidence>
<comment type="caution">
    <text evidence="2">The sequence shown here is derived from an EMBL/GenBank/DDBJ whole genome shotgun (WGS) entry which is preliminary data.</text>
</comment>
<protein>
    <submittedName>
        <fullName evidence="2">Uncharacterized protein</fullName>
    </submittedName>
</protein>
<proteinExistence type="predicted"/>
<reference evidence="2" key="1">
    <citation type="journal article" date="2014" name="Int. J. Syst. Evol. Microbiol.">
        <title>Complete genome sequence of Corynebacterium casei LMG S-19264T (=DSM 44701T), isolated from a smear-ripened cheese.</title>
        <authorList>
            <consortium name="US DOE Joint Genome Institute (JGI-PGF)"/>
            <person name="Walter F."/>
            <person name="Albersmeier A."/>
            <person name="Kalinowski J."/>
            <person name="Ruckert C."/>
        </authorList>
    </citation>
    <scope>NUCLEOTIDE SEQUENCE</scope>
    <source>
        <strain evidence="2">JCM 4654</strain>
    </source>
</reference>
<gene>
    <name evidence="2" type="ORF">GCM10010508_58810</name>
</gene>
<accession>A0A919CY06</accession>
<keyword evidence="3" id="KW-1185">Reference proteome</keyword>
<dbReference type="EMBL" id="BMVF01000020">
    <property type="protein sequence ID" value="GHD95178.1"/>
    <property type="molecule type" value="Genomic_DNA"/>
</dbReference>
<feature type="region of interest" description="Disordered" evidence="1">
    <location>
        <begin position="34"/>
        <end position="63"/>
    </location>
</feature>
<dbReference type="Proteomes" id="UP000608955">
    <property type="component" value="Unassembled WGS sequence"/>
</dbReference>
<sequence length="113" mass="12187">MLAETPACWATSARVTIGLSRFAKRFDSARQRWDAGREGRSTVASGEARVHRRRPDGPGGLAASKRFDSLARARIGPRLPTAGGTPTPQVSAGRAVTRSVLRPTAFPTLTRCW</sequence>
<name>A0A919CY06_9ACTN</name>
<organism evidence="2 3">
    <name type="scientific">Streptomyces naganishii JCM 4654</name>
    <dbReference type="NCBI Taxonomy" id="1306179"/>
    <lineage>
        <taxon>Bacteria</taxon>
        <taxon>Bacillati</taxon>
        <taxon>Actinomycetota</taxon>
        <taxon>Actinomycetes</taxon>
        <taxon>Kitasatosporales</taxon>
        <taxon>Streptomycetaceae</taxon>
        <taxon>Streptomyces</taxon>
    </lineage>
</organism>
<dbReference type="AlphaFoldDB" id="A0A919CY06"/>
<evidence type="ECO:0000256" key="1">
    <source>
        <dbReference type="SAM" id="MobiDB-lite"/>
    </source>
</evidence>